<name>A0A372ZP64_9ACTN</name>
<sequence length="238" mass="24773">MDPATPHRLADSRRATTSRPWHAPACPPTVGEPIGRRSGSVHPNGGALMKLSRRTAAAVTLTALTLLPLGVATAPASAAATVRDRIVSVARGEITPAGTSPEKTGSCDRYFAYHRGSGSCAKTPWCAAFAEWTWHRAGIDGTVDDLAARGIGKWGKQKGLFHQRGTYTPKPGDLVIYGEPDGGTPGHVGVVAAVHANGTLDTVDGNLGDKVALRTHLDPSTVITNHQHVSGYVSPPGA</sequence>
<evidence type="ECO:0000259" key="2">
    <source>
        <dbReference type="PROSITE" id="PS50911"/>
    </source>
</evidence>
<keyword evidence="4" id="KW-1185">Reference proteome</keyword>
<dbReference type="Proteomes" id="UP000263377">
    <property type="component" value="Unassembled WGS sequence"/>
</dbReference>
<organism evidence="3 4">
    <name type="scientific">Kitasatospora xanthocidica</name>
    <dbReference type="NCBI Taxonomy" id="83382"/>
    <lineage>
        <taxon>Bacteria</taxon>
        <taxon>Bacillati</taxon>
        <taxon>Actinomycetota</taxon>
        <taxon>Actinomycetes</taxon>
        <taxon>Kitasatosporales</taxon>
        <taxon>Streptomycetaceae</taxon>
        <taxon>Kitasatospora</taxon>
    </lineage>
</organism>
<dbReference type="Pfam" id="PF05257">
    <property type="entry name" value="CHAP"/>
    <property type="match status" value="1"/>
</dbReference>
<dbReference type="InterPro" id="IPR007921">
    <property type="entry name" value="CHAP_dom"/>
</dbReference>
<protein>
    <submittedName>
        <fullName evidence="3">CHAP domain-containing protein</fullName>
    </submittedName>
</protein>
<proteinExistence type="predicted"/>
<feature type="region of interest" description="Disordered" evidence="1">
    <location>
        <begin position="1"/>
        <end position="41"/>
    </location>
</feature>
<gene>
    <name evidence="3" type="ORF">DR950_06610</name>
</gene>
<dbReference type="SUPFAM" id="SSF54001">
    <property type="entry name" value="Cysteine proteinases"/>
    <property type="match status" value="1"/>
</dbReference>
<feature type="domain" description="Peptidase C51" evidence="2">
    <location>
        <begin position="101"/>
        <end position="234"/>
    </location>
</feature>
<evidence type="ECO:0000256" key="1">
    <source>
        <dbReference type="SAM" id="MobiDB-lite"/>
    </source>
</evidence>
<reference evidence="3 4" key="1">
    <citation type="submission" date="2018-08" db="EMBL/GenBank/DDBJ databases">
        <title>Diversity &amp; Physiological Properties of Lignin-Decomposing Actinobacteria from Soil.</title>
        <authorList>
            <person name="Roh S.G."/>
            <person name="Kim S.B."/>
        </authorList>
    </citation>
    <scope>NUCLEOTIDE SEQUENCE [LARGE SCALE GENOMIC DNA]</scope>
    <source>
        <strain evidence="3 4">MMS17-GH009</strain>
    </source>
</reference>
<comment type="caution">
    <text evidence="3">The sequence shown here is derived from an EMBL/GenBank/DDBJ whole genome shotgun (WGS) entry which is preliminary data.</text>
</comment>
<evidence type="ECO:0000313" key="3">
    <source>
        <dbReference type="EMBL" id="RGD57511.1"/>
    </source>
</evidence>
<dbReference type="EMBL" id="QVIG01000001">
    <property type="protein sequence ID" value="RGD57511.1"/>
    <property type="molecule type" value="Genomic_DNA"/>
</dbReference>
<dbReference type="InterPro" id="IPR038765">
    <property type="entry name" value="Papain-like_cys_pep_sf"/>
</dbReference>
<accession>A0A372ZP64</accession>
<dbReference type="Gene3D" id="3.90.1720.10">
    <property type="entry name" value="endopeptidase domain like (from Nostoc punctiforme)"/>
    <property type="match status" value="1"/>
</dbReference>
<dbReference type="PROSITE" id="PS50911">
    <property type="entry name" value="CHAP"/>
    <property type="match status" value="1"/>
</dbReference>
<evidence type="ECO:0000313" key="4">
    <source>
        <dbReference type="Proteomes" id="UP000263377"/>
    </source>
</evidence>
<dbReference type="AlphaFoldDB" id="A0A372ZP64"/>